<evidence type="ECO:0000313" key="2">
    <source>
        <dbReference type="Proteomes" id="UP000184171"/>
    </source>
</evidence>
<dbReference type="Proteomes" id="UP000184171">
    <property type="component" value="Unassembled WGS sequence"/>
</dbReference>
<dbReference type="AlphaFoldDB" id="A0A1M6KUF8"/>
<name>A0A1M6KUF8_MALRU</name>
<evidence type="ECO:0000313" key="1">
    <source>
        <dbReference type="EMBL" id="SHJ62559.1"/>
    </source>
</evidence>
<reference evidence="1 2" key="1">
    <citation type="submission" date="2016-11" db="EMBL/GenBank/DDBJ databases">
        <authorList>
            <person name="Jaros S."/>
            <person name="Januszkiewicz K."/>
            <person name="Wedrychowicz H."/>
        </authorList>
    </citation>
    <scope>NUCLEOTIDE SEQUENCE [LARGE SCALE GENOMIC DNA]</scope>
    <source>
        <strain evidence="1 2">DSM 5091</strain>
    </source>
</reference>
<dbReference type="EMBL" id="FQZT01000011">
    <property type="protein sequence ID" value="SHJ62559.1"/>
    <property type="molecule type" value="Genomic_DNA"/>
</dbReference>
<dbReference type="STRING" id="1122189.SAMN02745165_02801"/>
<organism evidence="1 2">
    <name type="scientific">Malonomonas rubra DSM 5091</name>
    <dbReference type="NCBI Taxonomy" id="1122189"/>
    <lineage>
        <taxon>Bacteria</taxon>
        <taxon>Pseudomonadati</taxon>
        <taxon>Thermodesulfobacteriota</taxon>
        <taxon>Desulfuromonadia</taxon>
        <taxon>Desulfuromonadales</taxon>
        <taxon>Geopsychrobacteraceae</taxon>
        <taxon>Malonomonas</taxon>
    </lineage>
</organism>
<protein>
    <submittedName>
        <fullName evidence="1">Uncharacterized protein</fullName>
    </submittedName>
</protein>
<accession>A0A1M6KUF8</accession>
<keyword evidence="2" id="KW-1185">Reference proteome</keyword>
<sequence>MWCLRRLSDRIQRDRLRRGTSQIPSSLLDSKFQKSLLSLGCRSLSGLLYVGSRTSGCFHLQQIATPLETFPLIAFFECFWFLPARGGRSAGPSTTKRAEASRTADIHEECERSEPGGAAPRWRVKAPPALCGYLFAVRLIVDGPGRMQRICSRQKLGKVQPATNSWTITAPDLPRPFGAGEAENFRMYENLVGRG</sequence>
<gene>
    <name evidence="1" type="ORF">SAMN02745165_02801</name>
</gene>
<proteinExistence type="predicted"/>